<dbReference type="EMBL" id="JACHIP010000002">
    <property type="protein sequence ID" value="MBB5056491.1"/>
    <property type="molecule type" value="Genomic_DNA"/>
</dbReference>
<keyword evidence="1" id="KW-1133">Transmembrane helix</keyword>
<gene>
    <name evidence="2" type="ORF">HDF16_001176</name>
</gene>
<name>A0A7W8E2L3_9BACT</name>
<dbReference type="Proteomes" id="UP000540989">
    <property type="component" value="Unassembled WGS sequence"/>
</dbReference>
<proteinExistence type="predicted"/>
<dbReference type="AlphaFoldDB" id="A0A7W8E2L3"/>
<organism evidence="2 3">
    <name type="scientific">Granulicella aggregans</name>
    <dbReference type="NCBI Taxonomy" id="474949"/>
    <lineage>
        <taxon>Bacteria</taxon>
        <taxon>Pseudomonadati</taxon>
        <taxon>Acidobacteriota</taxon>
        <taxon>Terriglobia</taxon>
        <taxon>Terriglobales</taxon>
        <taxon>Acidobacteriaceae</taxon>
        <taxon>Granulicella</taxon>
    </lineage>
</organism>
<evidence type="ECO:0000313" key="2">
    <source>
        <dbReference type="EMBL" id="MBB5056491.1"/>
    </source>
</evidence>
<evidence type="ECO:0000313" key="3">
    <source>
        <dbReference type="Proteomes" id="UP000540989"/>
    </source>
</evidence>
<keyword evidence="3" id="KW-1185">Reference proteome</keyword>
<keyword evidence="1" id="KW-0812">Transmembrane</keyword>
<keyword evidence="1" id="KW-0472">Membrane</keyword>
<protein>
    <submittedName>
        <fullName evidence="2">Uncharacterized membrane protein YccF (DUF307 family)</fullName>
    </submittedName>
</protein>
<evidence type="ECO:0000256" key="1">
    <source>
        <dbReference type="SAM" id="Phobius"/>
    </source>
</evidence>
<accession>A0A7W8E2L3</accession>
<feature type="transmembrane region" description="Helical" evidence="1">
    <location>
        <begin position="35"/>
        <end position="53"/>
    </location>
</feature>
<reference evidence="2 3" key="1">
    <citation type="submission" date="2020-08" db="EMBL/GenBank/DDBJ databases">
        <title>Genomic Encyclopedia of Type Strains, Phase IV (KMG-V): Genome sequencing to study the core and pangenomes of soil and plant-associated prokaryotes.</title>
        <authorList>
            <person name="Whitman W."/>
        </authorList>
    </citation>
    <scope>NUCLEOTIDE SEQUENCE [LARGE SCALE GENOMIC DNA]</scope>
    <source>
        <strain evidence="2 3">M8UP14</strain>
    </source>
</reference>
<comment type="caution">
    <text evidence="2">The sequence shown here is derived from an EMBL/GenBank/DDBJ whole genome shotgun (WGS) entry which is preliminary data.</text>
</comment>
<sequence>MANTGFVLSAADLLLYGSAISRTPHIDPTSPEFITYYTGGIVLNVLALILASFGSG</sequence>